<feature type="coiled-coil region" evidence="1">
    <location>
        <begin position="121"/>
        <end position="158"/>
    </location>
</feature>
<accession>A0ABY5HNL3</accession>
<evidence type="ECO:0000256" key="1">
    <source>
        <dbReference type="SAM" id="Coils"/>
    </source>
</evidence>
<keyword evidence="1" id="KW-0175">Coiled coil</keyword>
<sequence>MPRNLLIMPLLLGLLGCQVPGALQTPSHGPACYVSNAALADLLVRQQHYLGSRESARRQQLAQVVKSNDKALEALLLTSPLASAEQFSRGSSLLASLPLYPDAECTADRYLYLHQRQLEPRQQQRSLIQQQNTQIDELKRKIEALTDLEQEITRQRKDL</sequence>
<dbReference type="Proteomes" id="UP001058461">
    <property type="component" value="Chromosome"/>
</dbReference>
<name>A0ABY5HNL3_9GAMM</name>
<keyword evidence="2" id="KW-0732">Signal</keyword>
<evidence type="ECO:0000313" key="3">
    <source>
        <dbReference type="EMBL" id="UTW12486.1"/>
    </source>
</evidence>
<protein>
    <recommendedName>
        <fullName evidence="5">Lipoprotein</fullName>
    </recommendedName>
</protein>
<dbReference type="EMBL" id="CP073347">
    <property type="protein sequence ID" value="UTW12486.1"/>
    <property type="molecule type" value="Genomic_DNA"/>
</dbReference>
<feature type="signal peptide" evidence="2">
    <location>
        <begin position="1"/>
        <end position="21"/>
    </location>
</feature>
<proteinExistence type="predicted"/>
<dbReference type="RefSeq" id="WP_255854575.1">
    <property type="nucleotide sequence ID" value="NZ_CP073347.1"/>
</dbReference>
<evidence type="ECO:0000313" key="4">
    <source>
        <dbReference type="Proteomes" id="UP001058461"/>
    </source>
</evidence>
<evidence type="ECO:0008006" key="5">
    <source>
        <dbReference type="Google" id="ProtNLM"/>
    </source>
</evidence>
<evidence type="ECO:0000256" key="2">
    <source>
        <dbReference type="SAM" id="SignalP"/>
    </source>
</evidence>
<keyword evidence="4" id="KW-1185">Reference proteome</keyword>
<reference evidence="3" key="1">
    <citation type="submission" date="2021-04" db="EMBL/GenBank/DDBJ databases">
        <title>Oceanospirillales bacteria with DddD are important DMSP degraders in coastal seawater.</title>
        <authorList>
            <person name="Liu J."/>
        </authorList>
    </citation>
    <scope>NUCLEOTIDE SEQUENCE</scope>
    <source>
        <strain evidence="3">D13-1</strain>
    </source>
</reference>
<feature type="chain" id="PRO_5045465038" description="Lipoprotein" evidence="2">
    <location>
        <begin position="22"/>
        <end position="159"/>
    </location>
</feature>
<organism evidence="3 4">
    <name type="scientific">Marinobacterium rhizophilum</name>
    <dbReference type="NCBI Taxonomy" id="420402"/>
    <lineage>
        <taxon>Bacteria</taxon>
        <taxon>Pseudomonadati</taxon>
        <taxon>Pseudomonadota</taxon>
        <taxon>Gammaproteobacteria</taxon>
        <taxon>Oceanospirillales</taxon>
        <taxon>Oceanospirillaceae</taxon>
        <taxon>Marinobacterium</taxon>
    </lineage>
</organism>
<gene>
    <name evidence="3" type="ORF">KDW95_02030</name>
</gene>
<dbReference type="PROSITE" id="PS51257">
    <property type="entry name" value="PROKAR_LIPOPROTEIN"/>
    <property type="match status" value="1"/>
</dbReference>